<evidence type="ECO:0000259" key="16">
    <source>
        <dbReference type="Pfam" id="PF05173"/>
    </source>
</evidence>
<dbReference type="EMBL" id="JAOCBE010000001">
    <property type="protein sequence ID" value="MDH0970708.1"/>
    <property type="molecule type" value="Genomic_DNA"/>
</dbReference>
<evidence type="ECO:0000256" key="10">
    <source>
        <dbReference type="ARBA" id="ARBA00037922"/>
    </source>
</evidence>
<evidence type="ECO:0000313" key="18">
    <source>
        <dbReference type="EMBL" id="MDH0970708.1"/>
    </source>
</evidence>
<feature type="binding site" evidence="14">
    <location>
        <position position="36"/>
    </location>
    <ligand>
        <name>NAD(+)</name>
        <dbReference type="ChEBI" id="CHEBI:57540"/>
    </ligand>
</feature>
<dbReference type="RefSeq" id="WP_062031806.1">
    <property type="nucleotide sequence ID" value="NZ_CANLDV010000006.1"/>
</dbReference>
<accession>A0A1R7QBT6</accession>
<dbReference type="EMBL" id="JAOCIL010000001">
    <property type="protein sequence ID" value="MDH1439919.1"/>
    <property type="molecule type" value="Genomic_DNA"/>
</dbReference>
<evidence type="ECO:0000259" key="15">
    <source>
        <dbReference type="Pfam" id="PF01113"/>
    </source>
</evidence>
<dbReference type="SUPFAM" id="SSF55347">
    <property type="entry name" value="Glyceraldehyde-3-phosphate dehydrogenase-like, C-terminal domain"/>
    <property type="match status" value="1"/>
</dbReference>
<dbReference type="UniPathway" id="UPA00034">
    <property type="reaction ID" value="UER00018"/>
</dbReference>
<feature type="active site" description="Proton donor/acceptor" evidence="14">
    <location>
        <position position="157"/>
    </location>
</feature>
<dbReference type="EMBL" id="CP022298">
    <property type="protein sequence ID" value="AZN62565.1"/>
    <property type="molecule type" value="Genomic_DNA"/>
</dbReference>
<dbReference type="Proteomes" id="UP000196240">
    <property type="component" value="Unassembled WGS sequence"/>
</dbReference>
<dbReference type="GO" id="GO:0050661">
    <property type="term" value="F:NADP binding"/>
    <property type="evidence" value="ECO:0007669"/>
    <property type="project" value="UniProtKB-UniRule"/>
</dbReference>
<feature type="binding site" evidence="14">
    <location>
        <begin position="167"/>
        <end position="168"/>
    </location>
    <ligand>
        <name>(S)-2,3,4,5-tetrahydrodipicolinate</name>
        <dbReference type="ChEBI" id="CHEBI:16845"/>
    </ligand>
</feature>
<comment type="subunit">
    <text evidence="14">Homotetramer.</text>
</comment>
<keyword evidence="5 14" id="KW-0521">NADP</keyword>
<reference evidence="20 21" key="1">
    <citation type="submission" date="2017-02" db="EMBL/GenBank/DDBJ databases">
        <authorList>
            <person name="Peterson S.W."/>
        </authorList>
    </citation>
    <scope>NUCLEOTIDE SEQUENCE [LARGE SCALE GENOMIC DNA]</scope>
    <source>
        <strain evidence="20">C6</strain>
    </source>
</reference>
<evidence type="ECO:0000256" key="3">
    <source>
        <dbReference type="ARBA" id="ARBA00022490"/>
    </source>
</evidence>
<keyword evidence="9 14" id="KW-0457">Lysine biosynthesis</keyword>
<comment type="function">
    <text evidence="14">Catalyzes the conversion of 4-hydroxy-tetrahydrodipicolinate (HTPA) to tetrahydrodipicolinate.</text>
</comment>
<dbReference type="PROSITE" id="PS01298">
    <property type="entry name" value="DAPB"/>
    <property type="match status" value="1"/>
</dbReference>
<evidence type="ECO:0000256" key="6">
    <source>
        <dbReference type="ARBA" id="ARBA00022915"/>
    </source>
</evidence>
<dbReference type="PANTHER" id="PTHR20836:SF0">
    <property type="entry name" value="4-HYDROXY-TETRAHYDRODIPICOLINATE REDUCTASE 1, CHLOROPLASTIC-RELATED"/>
    <property type="match status" value="1"/>
</dbReference>
<name>A0A1R7QBT6_ACIJO</name>
<evidence type="ECO:0000256" key="12">
    <source>
        <dbReference type="ARBA" id="ARBA00049080"/>
    </source>
</evidence>
<comment type="similarity">
    <text evidence="2 14">Belongs to the DapB family.</text>
</comment>
<evidence type="ECO:0000256" key="11">
    <source>
        <dbReference type="ARBA" id="ARBA00038983"/>
    </source>
</evidence>
<reference evidence="17 22" key="2">
    <citation type="submission" date="2017-06" db="EMBL/GenBank/DDBJ databases">
        <title>Complete Genome Sequence of the Carbazole-Degrading Bacterium Acinetobacter johnsonii IC001.</title>
        <authorList>
            <person name="Vejarano F."/>
            <person name="Suzuki-Minakuchi C."/>
            <person name="Ohtsubo Y."/>
            <person name="Tsuda M."/>
            <person name="Okada K."/>
            <person name="Nojiri H."/>
        </authorList>
    </citation>
    <scope>NUCLEOTIDE SEQUENCE [LARGE SCALE GENOMIC DNA]</scope>
    <source>
        <strain evidence="17 22">IC001</strain>
    </source>
</reference>
<evidence type="ECO:0000256" key="7">
    <source>
        <dbReference type="ARBA" id="ARBA00023002"/>
    </source>
</evidence>
<dbReference type="Gene3D" id="3.30.360.10">
    <property type="entry name" value="Dihydrodipicolinate Reductase, domain 2"/>
    <property type="match status" value="1"/>
</dbReference>
<evidence type="ECO:0000313" key="17">
    <source>
        <dbReference type="EMBL" id="AZN62565.1"/>
    </source>
</evidence>
<feature type="domain" description="Dihydrodipicolinate reductase C-terminal" evidence="16">
    <location>
        <begin position="130"/>
        <end position="266"/>
    </location>
</feature>
<dbReference type="Proteomes" id="UP000276980">
    <property type="component" value="Chromosome"/>
</dbReference>
<evidence type="ECO:0000256" key="9">
    <source>
        <dbReference type="ARBA" id="ARBA00023154"/>
    </source>
</evidence>
<dbReference type="PIRSF" id="PIRSF000161">
    <property type="entry name" value="DHPR"/>
    <property type="match status" value="1"/>
</dbReference>
<dbReference type="GO" id="GO:0008839">
    <property type="term" value="F:4-hydroxy-tetrahydrodipicolinate reductase"/>
    <property type="evidence" value="ECO:0007669"/>
    <property type="project" value="UniProtKB-UniRule"/>
</dbReference>
<dbReference type="CDD" id="cd02274">
    <property type="entry name" value="DHDPR_N"/>
    <property type="match status" value="1"/>
</dbReference>
<dbReference type="GO" id="GO:0016726">
    <property type="term" value="F:oxidoreductase activity, acting on CH or CH2 groups, NAD or NADP as acceptor"/>
    <property type="evidence" value="ECO:0007669"/>
    <property type="project" value="UniProtKB-UniRule"/>
</dbReference>
<evidence type="ECO:0000256" key="1">
    <source>
        <dbReference type="ARBA" id="ARBA00004496"/>
    </source>
</evidence>
<keyword evidence="3 14" id="KW-0963">Cytoplasm</keyword>
<dbReference type="EC" id="1.17.1.8" evidence="11 14"/>
<proteinExistence type="inferred from homology"/>
<dbReference type="InterPro" id="IPR000846">
    <property type="entry name" value="DapB_N"/>
</dbReference>
<dbReference type="FunFam" id="3.30.360.10:FF:000004">
    <property type="entry name" value="4-hydroxy-tetrahydrodipicolinate reductase"/>
    <property type="match status" value="1"/>
</dbReference>
<evidence type="ECO:0000313" key="21">
    <source>
        <dbReference type="Proteomes" id="UP000196240"/>
    </source>
</evidence>
<comment type="caution">
    <text evidence="14">Was originally thought to be a dihydrodipicolinate reductase (DHDPR), catalyzing the conversion of dihydrodipicolinate to tetrahydrodipicolinate. However, it was shown in E.coli that the substrate of the enzymatic reaction is not dihydrodipicolinate (DHDP) but in fact (2S,4S)-4-hydroxy-2,3,4,5-tetrahydrodipicolinic acid (HTPA), the product released by the DapA-catalyzed reaction.</text>
</comment>
<organism evidence="20 21">
    <name type="scientific">Acinetobacter johnsonii</name>
    <dbReference type="NCBI Taxonomy" id="40214"/>
    <lineage>
        <taxon>Bacteria</taxon>
        <taxon>Pseudomonadati</taxon>
        <taxon>Pseudomonadota</taxon>
        <taxon>Gammaproteobacteria</taxon>
        <taxon>Moraxellales</taxon>
        <taxon>Moraxellaceae</taxon>
        <taxon>Acinetobacter</taxon>
    </lineage>
</organism>
<gene>
    <name evidence="14 20" type="primary">dapB</name>
    <name evidence="20" type="ORF">ACNJC6_01321</name>
    <name evidence="17" type="ORF">CFH90_00270</name>
    <name evidence="18" type="ORF">N5C10_16210</name>
    <name evidence="19" type="ORF">N5I27_16640</name>
</gene>
<evidence type="ECO:0000256" key="4">
    <source>
        <dbReference type="ARBA" id="ARBA00022605"/>
    </source>
</evidence>
<evidence type="ECO:0000256" key="2">
    <source>
        <dbReference type="ARBA" id="ARBA00006642"/>
    </source>
</evidence>
<evidence type="ECO:0000313" key="19">
    <source>
        <dbReference type="EMBL" id="MDH1439919.1"/>
    </source>
</evidence>
<comment type="catalytic activity">
    <reaction evidence="13 14">
        <text>(S)-2,3,4,5-tetrahydrodipicolinate + NAD(+) + H2O = (2S,4S)-4-hydroxy-2,3,4,5-tetrahydrodipicolinate + NADH + H(+)</text>
        <dbReference type="Rhea" id="RHEA:35323"/>
        <dbReference type="ChEBI" id="CHEBI:15377"/>
        <dbReference type="ChEBI" id="CHEBI:15378"/>
        <dbReference type="ChEBI" id="CHEBI:16845"/>
        <dbReference type="ChEBI" id="CHEBI:57540"/>
        <dbReference type="ChEBI" id="CHEBI:57945"/>
        <dbReference type="ChEBI" id="CHEBI:67139"/>
        <dbReference type="EC" id="1.17.1.8"/>
    </reaction>
</comment>
<dbReference type="Gene3D" id="3.40.50.720">
    <property type="entry name" value="NAD(P)-binding Rossmann-like Domain"/>
    <property type="match status" value="1"/>
</dbReference>
<protein>
    <recommendedName>
        <fullName evidence="11 14">4-hydroxy-tetrahydrodipicolinate reductase</fullName>
        <shortName evidence="14">HTPA reductase</shortName>
        <ecNumber evidence="11 14">1.17.1.8</ecNumber>
    </recommendedName>
</protein>
<dbReference type="InterPro" id="IPR023940">
    <property type="entry name" value="DHDPR_bac"/>
</dbReference>
<evidence type="ECO:0000256" key="8">
    <source>
        <dbReference type="ARBA" id="ARBA00023027"/>
    </source>
</evidence>
<dbReference type="HAMAP" id="MF_00102">
    <property type="entry name" value="DapB"/>
    <property type="match status" value="1"/>
</dbReference>
<dbReference type="GO" id="GO:0009089">
    <property type="term" value="P:lysine biosynthetic process via diaminopimelate"/>
    <property type="evidence" value="ECO:0007669"/>
    <property type="project" value="UniProtKB-UniRule"/>
</dbReference>
<evidence type="ECO:0000256" key="5">
    <source>
        <dbReference type="ARBA" id="ARBA00022857"/>
    </source>
</evidence>
<dbReference type="PANTHER" id="PTHR20836">
    <property type="entry name" value="DIHYDRODIPICOLINATE REDUCTASE"/>
    <property type="match status" value="1"/>
</dbReference>
<comment type="catalytic activity">
    <reaction evidence="12 14">
        <text>(S)-2,3,4,5-tetrahydrodipicolinate + NADP(+) + H2O = (2S,4S)-4-hydroxy-2,3,4,5-tetrahydrodipicolinate + NADPH + H(+)</text>
        <dbReference type="Rhea" id="RHEA:35331"/>
        <dbReference type="ChEBI" id="CHEBI:15377"/>
        <dbReference type="ChEBI" id="CHEBI:15378"/>
        <dbReference type="ChEBI" id="CHEBI:16845"/>
        <dbReference type="ChEBI" id="CHEBI:57783"/>
        <dbReference type="ChEBI" id="CHEBI:58349"/>
        <dbReference type="ChEBI" id="CHEBI:67139"/>
        <dbReference type="EC" id="1.17.1.8"/>
    </reaction>
</comment>
<dbReference type="Proteomes" id="UP001161567">
    <property type="component" value="Unassembled WGS sequence"/>
</dbReference>
<comment type="pathway">
    <text evidence="10 14">Amino-acid biosynthesis; L-lysine biosynthesis via DAP pathway; (S)-tetrahydrodipicolinate from L-aspartate: step 4/4.</text>
</comment>
<dbReference type="InterPro" id="IPR036291">
    <property type="entry name" value="NAD(P)-bd_dom_sf"/>
</dbReference>
<keyword evidence="8 14" id="KW-0520">NAD</keyword>
<evidence type="ECO:0000256" key="14">
    <source>
        <dbReference type="HAMAP-Rule" id="MF_00102"/>
    </source>
</evidence>
<dbReference type="Pfam" id="PF05173">
    <property type="entry name" value="DapB_C"/>
    <property type="match status" value="1"/>
</dbReference>
<feature type="binding site" evidence="14">
    <location>
        <position position="158"/>
    </location>
    <ligand>
        <name>(S)-2,3,4,5-tetrahydrodipicolinate</name>
        <dbReference type="ChEBI" id="CHEBI:16845"/>
    </ligand>
</feature>
<feature type="domain" description="Dihydrodipicolinate reductase N-terminal" evidence="15">
    <location>
        <begin position="6"/>
        <end position="127"/>
    </location>
</feature>
<dbReference type="SUPFAM" id="SSF51735">
    <property type="entry name" value="NAD(P)-binding Rossmann-fold domains"/>
    <property type="match status" value="1"/>
</dbReference>
<dbReference type="GO" id="GO:0019877">
    <property type="term" value="P:diaminopimelate biosynthetic process"/>
    <property type="evidence" value="ECO:0007669"/>
    <property type="project" value="UniProtKB-UniRule"/>
</dbReference>
<dbReference type="AlphaFoldDB" id="A0A1R7QBT6"/>
<dbReference type="EMBL" id="FUUY01000003">
    <property type="protein sequence ID" value="SJX21701.1"/>
    <property type="molecule type" value="Genomic_DNA"/>
</dbReference>
<reference evidence="18" key="3">
    <citation type="submission" date="2022-09" db="EMBL/GenBank/DDBJ databases">
        <title>Intensive care unit water sources are persistently colonized with multi-drug resistant bacteria and are the site of extensive horizontal gene transfer of antibiotic resistance genes.</title>
        <authorList>
            <person name="Diorio-Toth L."/>
        </authorList>
    </citation>
    <scope>NUCLEOTIDE SEQUENCE</scope>
    <source>
        <strain evidence="19">GD03725</strain>
        <strain evidence="18">GD03920</strain>
    </source>
</reference>
<feature type="binding site" evidence="14">
    <location>
        <begin position="124"/>
        <end position="127"/>
    </location>
    <ligand>
        <name>NAD(+)</name>
        <dbReference type="ChEBI" id="CHEBI:57540"/>
    </ligand>
</feature>
<feature type="binding site" evidence="14">
    <location>
        <position position="37"/>
    </location>
    <ligand>
        <name>NADP(+)</name>
        <dbReference type="ChEBI" id="CHEBI:58349"/>
    </ligand>
</feature>
<dbReference type="InterPro" id="IPR022663">
    <property type="entry name" value="DapB_C"/>
</dbReference>
<feature type="active site" description="Proton donor" evidence="14">
    <location>
        <position position="161"/>
    </location>
</feature>
<evidence type="ECO:0000313" key="20">
    <source>
        <dbReference type="EMBL" id="SJX21701.1"/>
    </source>
</evidence>
<comment type="subcellular location">
    <subcellularLocation>
        <location evidence="1 14">Cytoplasm</location>
    </subcellularLocation>
</comment>
<dbReference type="Pfam" id="PF01113">
    <property type="entry name" value="DapB_N"/>
    <property type="match status" value="1"/>
</dbReference>
<sequence>MSAAPRIGVLGAGGRMGRILIQAVHEAGYQLAAAVERPESSLVGTDAGELAGIGSLGVKVVGSLEAVVKDCDVIIDFTAPVATVQHLKICREAGVAIVIGTTGMNDEQKAYLDDSATQTPVVYAANYSVGVNVSIKLLELASKVFGDTVDIEVIEAHHRHKVDAPSGTALMMGEAIAGALGRDLKTDAVYCREGHTGPRERQSIGFQTIRGGDIVGEHTAMFIADGERVEITHKATNRMNFASGAVRAAAWVVGREARKYDMKDVLGFNDIQV</sequence>
<feature type="binding site" evidence="14">
    <location>
        <begin position="100"/>
        <end position="102"/>
    </location>
    <ligand>
        <name>NAD(+)</name>
        <dbReference type="ChEBI" id="CHEBI:57540"/>
    </ligand>
</feature>
<feature type="binding site" evidence="14">
    <location>
        <begin position="11"/>
        <end position="16"/>
    </location>
    <ligand>
        <name>NAD(+)</name>
        <dbReference type="ChEBI" id="CHEBI:57540"/>
    </ligand>
</feature>
<dbReference type="GO" id="GO:0051287">
    <property type="term" value="F:NAD binding"/>
    <property type="evidence" value="ECO:0007669"/>
    <property type="project" value="UniProtKB-UniRule"/>
</dbReference>
<evidence type="ECO:0000313" key="22">
    <source>
        <dbReference type="Proteomes" id="UP000276980"/>
    </source>
</evidence>
<evidence type="ECO:0000256" key="13">
    <source>
        <dbReference type="ARBA" id="ARBA00049396"/>
    </source>
</evidence>
<dbReference type="GO" id="GO:0005829">
    <property type="term" value="C:cytosol"/>
    <property type="evidence" value="ECO:0007669"/>
    <property type="project" value="TreeGrafter"/>
</dbReference>
<keyword evidence="7 14" id="KW-0560">Oxidoreductase</keyword>
<dbReference type="NCBIfam" id="TIGR00036">
    <property type="entry name" value="dapB"/>
    <property type="match status" value="1"/>
</dbReference>
<dbReference type="InterPro" id="IPR022664">
    <property type="entry name" value="DapB_N_CS"/>
</dbReference>
<keyword evidence="4 14" id="KW-0028">Amino-acid biosynthesis</keyword>
<dbReference type="Proteomes" id="UP001159915">
    <property type="component" value="Unassembled WGS sequence"/>
</dbReference>
<keyword evidence="6 14" id="KW-0220">Diaminopimelate biosynthesis</keyword>
<dbReference type="FunFam" id="3.40.50.720:FF:000048">
    <property type="entry name" value="4-hydroxy-tetrahydrodipicolinate reductase"/>
    <property type="match status" value="1"/>
</dbReference>